<dbReference type="InterPro" id="IPR050229">
    <property type="entry name" value="GlpE_sulfurtransferase"/>
</dbReference>
<organism evidence="3 4">
    <name type="scientific">Meiothermus hypogaeus NBRC 106114</name>
    <dbReference type="NCBI Taxonomy" id="1227553"/>
    <lineage>
        <taxon>Bacteria</taxon>
        <taxon>Thermotogati</taxon>
        <taxon>Deinococcota</taxon>
        <taxon>Deinococci</taxon>
        <taxon>Thermales</taxon>
        <taxon>Thermaceae</taxon>
        <taxon>Meiothermus</taxon>
    </lineage>
</organism>
<comment type="caution">
    <text evidence="3">The sequence shown here is derived from an EMBL/GenBank/DDBJ whole genome shotgun (WGS) entry which is preliminary data.</text>
</comment>
<dbReference type="PANTHER" id="PTHR43031">
    <property type="entry name" value="FAD-DEPENDENT OXIDOREDUCTASE"/>
    <property type="match status" value="1"/>
</dbReference>
<protein>
    <recommendedName>
        <fullName evidence="2">Rhodanese domain-containing protein</fullName>
    </recommendedName>
</protein>
<feature type="domain" description="Rhodanese" evidence="2">
    <location>
        <begin position="13"/>
        <end position="98"/>
    </location>
</feature>
<dbReference type="EMBL" id="BJXL01000002">
    <property type="protein sequence ID" value="GEM81976.1"/>
    <property type="molecule type" value="Genomic_DNA"/>
</dbReference>
<evidence type="ECO:0000313" key="3">
    <source>
        <dbReference type="EMBL" id="GEM81976.1"/>
    </source>
</evidence>
<dbReference type="InterPro" id="IPR036873">
    <property type="entry name" value="Rhodanese-like_dom_sf"/>
</dbReference>
<feature type="compositionally biased region" description="Polar residues" evidence="1">
    <location>
        <begin position="98"/>
        <end position="108"/>
    </location>
</feature>
<dbReference type="OrthoDB" id="9800872at2"/>
<gene>
    <name evidence="3" type="ORF">MHY01S_01420</name>
</gene>
<dbReference type="RefSeq" id="WP_119340067.1">
    <property type="nucleotide sequence ID" value="NZ_BJXL01000002.1"/>
</dbReference>
<evidence type="ECO:0000259" key="2">
    <source>
        <dbReference type="PROSITE" id="PS50206"/>
    </source>
</evidence>
<dbReference type="SMART" id="SM00450">
    <property type="entry name" value="RHOD"/>
    <property type="match status" value="1"/>
</dbReference>
<dbReference type="SUPFAM" id="SSF52821">
    <property type="entry name" value="Rhodanese/Cell cycle control phosphatase"/>
    <property type="match status" value="1"/>
</dbReference>
<evidence type="ECO:0000313" key="4">
    <source>
        <dbReference type="Proteomes" id="UP000321197"/>
    </source>
</evidence>
<name>A0A511QZ46_9DEIN</name>
<dbReference type="CDD" id="cd00158">
    <property type="entry name" value="RHOD"/>
    <property type="match status" value="1"/>
</dbReference>
<accession>A0A511QZ46</accession>
<dbReference type="InterPro" id="IPR001763">
    <property type="entry name" value="Rhodanese-like_dom"/>
</dbReference>
<dbReference type="Proteomes" id="UP000321197">
    <property type="component" value="Unassembled WGS sequence"/>
</dbReference>
<evidence type="ECO:0000256" key="1">
    <source>
        <dbReference type="SAM" id="MobiDB-lite"/>
    </source>
</evidence>
<proteinExistence type="predicted"/>
<dbReference type="PANTHER" id="PTHR43031:SF1">
    <property type="entry name" value="PYRIDINE NUCLEOTIDE-DISULPHIDE OXIDOREDUCTASE"/>
    <property type="match status" value="1"/>
</dbReference>
<sequence length="121" mass="12851">MHDVFPNELSLWQKRGALLIDVRSPEEYASGHIPGSRNLPLEQLLDGLATLQSPIVTICATGSRAGLAAEVLEYEGFEVGKLVSGIQGYAAQGYGLEHSTSPTPNSTAVEAPFKPEEAPCS</sequence>
<dbReference type="PROSITE" id="PS50206">
    <property type="entry name" value="RHODANESE_3"/>
    <property type="match status" value="1"/>
</dbReference>
<dbReference type="Pfam" id="PF00581">
    <property type="entry name" value="Rhodanese"/>
    <property type="match status" value="1"/>
</dbReference>
<dbReference type="Gene3D" id="3.40.250.10">
    <property type="entry name" value="Rhodanese-like domain"/>
    <property type="match status" value="1"/>
</dbReference>
<reference evidence="3 4" key="1">
    <citation type="submission" date="2019-07" db="EMBL/GenBank/DDBJ databases">
        <title>Whole genome shotgun sequence of Meiothermus hypogaeus NBRC 106114.</title>
        <authorList>
            <person name="Hosoyama A."/>
            <person name="Uohara A."/>
            <person name="Ohji S."/>
            <person name="Ichikawa N."/>
        </authorList>
    </citation>
    <scope>NUCLEOTIDE SEQUENCE [LARGE SCALE GENOMIC DNA]</scope>
    <source>
        <strain evidence="3 4">NBRC 106114</strain>
    </source>
</reference>
<feature type="region of interest" description="Disordered" evidence="1">
    <location>
        <begin position="94"/>
        <end position="121"/>
    </location>
</feature>
<dbReference type="AlphaFoldDB" id="A0A511QZ46"/>